<keyword evidence="6 12" id="KW-0479">Metal-binding</keyword>
<evidence type="ECO:0000256" key="11">
    <source>
        <dbReference type="ARBA" id="ARBA00023136"/>
    </source>
</evidence>
<reference evidence="15 16" key="1">
    <citation type="submission" date="2020-09" db="EMBL/GenBank/DDBJ databases">
        <title>De no assembly of potato wild relative species, Solanum commersonii.</title>
        <authorList>
            <person name="Cho K."/>
        </authorList>
    </citation>
    <scope>NUCLEOTIDE SEQUENCE [LARGE SCALE GENOMIC DNA]</scope>
    <source>
        <strain evidence="15">LZ3.2</strain>
        <tissue evidence="15">Leaf</tissue>
    </source>
</reference>
<dbReference type="InterPro" id="IPR017972">
    <property type="entry name" value="Cyt_P450_CS"/>
</dbReference>
<dbReference type="GO" id="GO:0016020">
    <property type="term" value="C:membrane"/>
    <property type="evidence" value="ECO:0007669"/>
    <property type="project" value="UniProtKB-SubCell"/>
</dbReference>
<evidence type="ECO:0000256" key="1">
    <source>
        <dbReference type="ARBA" id="ARBA00001971"/>
    </source>
</evidence>
<keyword evidence="4 12" id="KW-0349">Heme</keyword>
<dbReference type="PANTHER" id="PTHR24286">
    <property type="entry name" value="CYTOCHROME P450 26"/>
    <property type="match status" value="1"/>
</dbReference>
<feature type="transmembrane region" description="Helical" evidence="14">
    <location>
        <begin position="15"/>
        <end position="33"/>
    </location>
</feature>
<dbReference type="OrthoDB" id="1269016at2759"/>
<feature type="binding site" description="axial binding residue" evidence="12">
    <location>
        <position position="435"/>
    </location>
    <ligand>
        <name>heme</name>
        <dbReference type="ChEBI" id="CHEBI:30413"/>
    </ligand>
    <ligandPart>
        <name>Fe</name>
        <dbReference type="ChEBI" id="CHEBI:18248"/>
    </ligandPart>
</feature>
<evidence type="ECO:0000256" key="3">
    <source>
        <dbReference type="ARBA" id="ARBA00010617"/>
    </source>
</evidence>
<keyword evidence="5 14" id="KW-0812">Transmembrane</keyword>
<comment type="cofactor">
    <cofactor evidence="1 12">
        <name>heme</name>
        <dbReference type="ChEBI" id="CHEBI:30413"/>
    </cofactor>
</comment>
<evidence type="ECO:0000256" key="12">
    <source>
        <dbReference type="PIRSR" id="PIRSR602401-1"/>
    </source>
</evidence>
<evidence type="ECO:0000256" key="7">
    <source>
        <dbReference type="ARBA" id="ARBA00022989"/>
    </source>
</evidence>
<dbReference type="EMBL" id="JACXVP010000004">
    <property type="protein sequence ID" value="KAG5608865.1"/>
    <property type="molecule type" value="Genomic_DNA"/>
</dbReference>
<dbReference type="SUPFAM" id="SSF48264">
    <property type="entry name" value="Cytochrome P450"/>
    <property type="match status" value="1"/>
</dbReference>
<keyword evidence="16" id="KW-1185">Reference proteome</keyword>
<dbReference type="GO" id="GO:0010268">
    <property type="term" value="P:brassinosteroid homeostasis"/>
    <property type="evidence" value="ECO:0007669"/>
    <property type="project" value="TreeGrafter"/>
</dbReference>
<dbReference type="Gene3D" id="1.10.630.10">
    <property type="entry name" value="Cytochrome P450"/>
    <property type="match status" value="1"/>
</dbReference>
<evidence type="ECO:0000256" key="5">
    <source>
        <dbReference type="ARBA" id="ARBA00022692"/>
    </source>
</evidence>
<name>A0A9J5Z7K4_SOLCO</name>
<keyword evidence="8 13" id="KW-0560">Oxidoreductase</keyword>
<dbReference type="GO" id="GO:0016705">
    <property type="term" value="F:oxidoreductase activity, acting on paired donors, with incorporation or reduction of molecular oxygen"/>
    <property type="evidence" value="ECO:0007669"/>
    <property type="project" value="InterPro"/>
</dbReference>
<evidence type="ECO:0000313" key="16">
    <source>
        <dbReference type="Proteomes" id="UP000824120"/>
    </source>
</evidence>
<comment type="caution">
    <text evidence="15">The sequence shown here is derived from an EMBL/GenBank/DDBJ whole genome shotgun (WGS) entry which is preliminary data.</text>
</comment>
<keyword evidence="7 14" id="KW-1133">Transmembrane helix</keyword>
<dbReference type="InterPro" id="IPR036396">
    <property type="entry name" value="Cyt_P450_sf"/>
</dbReference>
<comment type="subcellular location">
    <subcellularLocation>
        <location evidence="2">Membrane</location>
        <topology evidence="2">Single-pass membrane protein</topology>
    </subcellularLocation>
</comment>
<evidence type="ECO:0000313" key="15">
    <source>
        <dbReference type="EMBL" id="KAG5608865.1"/>
    </source>
</evidence>
<accession>A0A9J5Z7K4</accession>
<comment type="similarity">
    <text evidence="3 13">Belongs to the cytochrome P450 family.</text>
</comment>
<dbReference type="FunFam" id="1.10.630.10:FF:000020">
    <property type="entry name" value="Cytochrome P450 family protein"/>
    <property type="match status" value="1"/>
</dbReference>
<dbReference type="InterPro" id="IPR002401">
    <property type="entry name" value="Cyt_P450_E_grp-I"/>
</dbReference>
<evidence type="ECO:0008006" key="17">
    <source>
        <dbReference type="Google" id="ProtNLM"/>
    </source>
</evidence>
<proteinExistence type="inferred from homology"/>
<protein>
    <recommendedName>
        <fullName evidence="17">Cytochrome P450</fullName>
    </recommendedName>
</protein>
<dbReference type="GO" id="GO:0005506">
    <property type="term" value="F:iron ion binding"/>
    <property type="evidence" value="ECO:0007669"/>
    <property type="project" value="InterPro"/>
</dbReference>
<dbReference type="Pfam" id="PF00067">
    <property type="entry name" value="p450"/>
    <property type="match status" value="1"/>
</dbReference>
<keyword evidence="11 14" id="KW-0472">Membrane</keyword>
<dbReference type="InterPro" id="IPR001128">
    <property type="entry name" value="Cyt_P450"/>
</dbReference>
<organism evidence="15 16">
    <name type="scientific">Solanum commersonii</name>
    <name type="common">Commerson's wild potato</name>
    <name type="synonym">Commerson's nightshade</name>
    <dbReference type="NCBI Taxonomy" id="4109"/>
    <lineage>
        <taxon>Eukaryota</taxon>
        <taxon>Viridiplantae</taxon>
        <taxon>Streptophyta</taxon>
        <taxon>Embryophyta</taxon>
        <taxon>Tracheophyta</taxon>
        <taxon>Spermatophyta</taxon>
        <taxon>Magnoliopsida</taxon>
        <taxon>eudicotyledons</taxon>
        <taxon>Gunneridae</taxon>
        <taxon>Pentapetalae</taxon>
        <taxon>asterids</taxon>
        <taxon>lamiids</taxon>
        <taxon>Solanales</taxon>
        <taxon>Solanaceae</taxon>
        <taxon>Solanoideae</taxon>
        <taxon>Solaneae</taxon>
        <taxon>Solanum</taxon>
    </lineage>
</organism>
<evidence type="ECO:0000256" key="8">
    <source>
        <dbReference type="ARBA" id="ARBA00023002"/>
    </source>
</evidence>
<evidence type="ECO:0000256" key="9">
    <source>
        <dbReference type="ARBA" id="ARBA00023004"/>
    </source>
</evidence>
<evidence type="ECO:0000256" key="6">
    <source>
        <dbReference type="ARBA" id="ARBA00022723"/>
    </source>
</evidence>
<evidence type="ECO:0000256" key="10">
    <source>
        <dbReference type="ARBA" id="ARBA00023033"/>
    </source>
</evidence>
<sequence>MDTLFTSSLEELRKINLLGVGYFLLTILIIYVTKWIYRWRNPKCNGILPPGSMGFPFIGETLQLILPSHSLDLPPFLKNRIKKYGQMFKTNIAGRPVIISADPEFNSFILKQDGKLVETWSLDTFAEVFEQNTHSSRKYTRHLTLNHFGVEALKEKLLPQMENFINLVLEKWSSHESLEVKSAAIKMTVDFAAKQIFSGDLENAPFNISDMFRDLVEGLMSFPINLPGTSHHKCLKIHKKVRETMRDVLKKRIESSTKKREGEEDLVDHLLRDMDSQKFLTEDYIVQMMFGLLFVTSDSISTTLALSFKLLVEHPHVLEELIVEHDSILKNKENLDAPLTWNDYKSMTFTLQVINEVLRLGNIAPGLFRRALKDISVNGYTIPAGWVIMIATAALHLNSDQFEDPLSFNPWRWKEIQLSGGAKNFMPFGYGMKQCAGAEYSRVFLATFLHVLVTKYRWTMVKGGKIIRAPIIRFPDGFHFNISQKNQ</sequence>
<dbReference type="AlphaFoldDB" id="A0A9J5Z7K4"/>
<dbReference type="GO" id="GO:0016125">
    <property type="term" value="P:sterol metabolic process"/>
    <property type="evidence" value="ECO:0007669"/>
    <property type="project" value="TreeGrafter"/>
</dbReference>
<evidence type="ECO:0000256" key="4">
    <source>
        <dbReference type="ARBA" id="ARBA00022617"/>
    </source>
</evidence>
<gene>
    <name evidence="15" type="ORF">H5410_020146</name>
</gene>
<dbReference type="PANTHER" id="PTHR24286:SF305">
    <property type="entry name" value="CYTOCHROME P450 708A2"/>
    <property type="match status" value="1"/>
</dbReference>
<dbReference type="CDD" id="cd11043">
    <property type="entry name" value="CYP90-like"/>
    <property type="match status" value="1"/>
</dbReference>
<dbReference type="PROSITE" id="PS00086">
    <property type="entry name" value="CYTOCHROME_P450"/>
    <property type="match status" value="1"/>
</dbReference>
<evidence type="ECO:0000256" key="13">
    <source>
        <dbReference type="RuleBase" id="RU000461"/>
    </source>
</evidence>
<dbReference type="PRINTS" id="PR00463">
    <property type="entry name" value="EP450I"/>
</dbReference>
<keyword evidence="10 13" id="KW-0503">Monooxygenase</keyword>
<dbReference type="GO" id="GO:0020037">
    <property type="term" value="F:heme binding"/>
    <property type="evidence" value="ECO:0007669"/>
    <property type="project" value="InterPro"/>
</dbReference>
<dbReference type="GO" id="GO:0016132">
    <property type="term" value="P:brassinosteroid biosynthetic process"/>
    <property type="evidence" value="ECO:0007669"/>
    <property type="project" value="TreeGrafter"/>
</dbReference>
<dbReference type="GO" id="GO:0004497">
    <property type="term" value="F:monooxygenase activity"/>
    <property type="evidence" value="ECO:0007669"/>
    <property type="project" value="UniProtKB-KW"/>
</dbReference>
<dbReference type="Proteomes" id="UP000824120">
    <property type="component" value="Chromosome 4"/>
</dbReference>
<evidence type="ECO:0000256" key="2">
    <source>
        <dbReference type="ARBA" id="ARBA00004167"/>
    </source>
</evidence>
<evidence type="ECO:0000256" key="14">
    <source>
        <dbReference type="SAM" id="Phobius"/>
    </source>
</evidence>
<keyword evidence="9 12" id="KW-0408">Iron</keyword>